<dbReference type="EMBL" id="JAAAJB010000202">
    <property type="protein sequence ID" value="KAG0261935.1"/>
    <property type="molecule type" value="Genomic_DNA"/>
</dbReference>
<feature type="compositionally biased region" description="Low complexity" evidence="1">
    <location>
        <begin position="94"/>
        <end position="105"/>
    </location>
</feature>
<dbReference type="Proteomes" id="UP000807716">
    <property type="component" value="Unassembled WGS sequence"/>
</dbReference>
<keyword evidence="3" id="KW-1185">Reference proteome</keyword>
<feature type="compositionally biased region" description="Basic and acidic residues" evidence="1">
    <location>
        <begin position="72"/>
        <end position="88"/>
    </location>
</feature>
<protein>
    <submittedName>
        <fullName evidence="2">Uncharacterized protein</fullName>
    </submittedName>
</protein>
<accession>A0A9P6Q6U6</accession>
<evidence type="ECO:0000256" key="1">
    <source>
        <dbReference type="SAM" id="MobiDB-lite"/>
    </source>
</evidence>
<gene>
    <name evidence="2" type="ORF">DFQ27_002707</name>
</gene>
<dbReference type="OrthoDB" id="2449818at2759"/>
<proteinExistence type="predicted"/>
<reference evidence="2" key="1">
    <citation type="journal article" date="2020" name="Fungal Divers.">
        <title>Resolving the Mortierellaceae phylogeny through synthesis of multi-gene phylogenetics and phylogenomics.</title>
        <authorList>
            <person name="Vandepol N."/>
            <person name="Liber J."/>
            <person name="Desiro A."/>
            <person name="Na H."/>
            <person name="Kennedy M."/>
            <person name="Barry K."/>
            <person name="Grigoriev I.V."/>
            <person name="Miller A.N."/>
            <person name="O'Donnell K."/>
            <person name="Stajich J.E."/>
            <person name="Bonito G."/>
        </authorList>
    </citation>
    <scope>NUCLEOTIDE SEQUENCE</scope>
    <source>
        <strain evidence="2">BC1065</strain>
    </source>
</reference>
<feature type="region of interest" description="Disordered" evidence="1">
    <location>
        <begin position="72"/>
        <end position="108"/>
    </location>
</feature>
<comment type="caution">
    <text evidence="2">The sequence shown here is derived from an EMBL/GenBank/DDBJ whole genome shotgun (WGS) entry which is preliminary data.</text>
</comment>
<feature type="region of interest" description="Disordered" evidence="1">
    <location>
        <begin position="335"/>
        <end position="363"/>
    </location>
</feature>
<organism evidence="2 3">
    <name type="scientific">Actinomortierella ambigua</name>
    <dbReference type="NCBI Taxonomy" id="1343610"/>
    <lineage>
        <taxon>Eukaryota</taxon>
        <taxon>Fungi</taxon>
        <taxon>Fungi incertae sedis</taxon>
        <taxon>Mucoromycota</taxon>
        <taxon>Mortierellomycotina</taxon>
        <taxon>Mortierellomycetes</taxon>
        <taxon>Mortierellales</taxon>
        <taxon>Mortierellaceae</taxon>
        <taxon>Actinomortierella</taxon>
    </lineage>
</organism>
<sequence length="533" mass="58576">MVYFPCLSQQRNAITARKRKRAQIRREAHQHRSSTEQAAVADNSNSDNDTDRHKRQQFVNIVKAEAVMKEETKQIGTIDRSEHNHEEMTPTETSAPNNNASSGSSIPHGQAFAQASRALADAIKALNEKLEGIQLAGTRPSDIRAELASQACGALSSMSDAEQIGKPSRSASDSGDLVLSQTQHSQHTVSLWDDIRQLIHALCSKEPELESQAAESIVWLGLDNLEDGILQGLCVNELALHSNDNTNPEQAFTLPYQTICQMDSSVTKVHTELTFNILKSQPSTTLVHFLGTWLAARTNPGMAKGSANRNNNDVPALGRYLPNELQSLLVHRPSSISGMGSSGTGSTSHWTEPPRDPSTSFSVPSPLSSDIQISLLQSIISLPVLAKSPLPSRLWHQLCDDLELLWSAIQAVATRTAPVLLLKQQQQQQQQKTDESMAQRAWTKAMYLPSLDSTSSAQPPPPPMSDGIRLSNAKLPPVLVLWVMRHGPSCQDIALLERMQQFCETKMDVKGGKMVLAKIEALLRKKKSQMNQY</sequence>
<feature type="compositionally biased region" description="Basic residues" evidence="1">
    <location>
        <begin position="17"/>
        <end position="32"/>
    </location>
</feature>
<dbReference type="AlphaFoldDB" id="A0A9P6Q6U6"/>
<feature type="compositionally biased region" description="Low complexity" evidence="1">
    <location>
        <begin position="335"/>
        <end position="348"/>
    </location>
</feature>
<feature type="region of interest" description="Disordered" evidence="1">
    <location>
        <begin position="17"/>
        <end position="53"/>
    </location>
</feature>
<name>A0A9P6Q6U6_9FUNG</name>
<evidence type="ECO:0000313" key="2">
    <source>
        <dbReference type="EMBL" id="KAG0261935.1"/>
    </source>
</evidence>
<evidence type="ECO:0000313" key="3">
    <source>
        <dbReference type="Proteomes" id="UP000807716"/>
    </source>
</evidence>